<keyword evidence="5" id="KW-1185">Reference proteome</keyword>
<proteinExistence type="predicted"/>
<evidence type="ECO:0000313" key="3">
    <source>
        <dbReference type="EMBL" id="KAK7463839.1"/>
    </source>
</evidence>
<evidence type="ECO:0000313" key="4">
    <source>
        <dbReference type="EMBL" id="KAK7465803.1"/>
    </source>
</evidence>
<accession>A0ABR1JQZ3</accession>
<evidence type="ECO:0000256" key="1">
    <source>
        <dbReference type="SAM" id="MobiDB-lite"/>
    </source>
</evidence>
<dbReference type="EMBL" id="JBANRG010000009">
    <property type="protein sequence ID" value="KAK7463839.1"/>
    <property type="molecule type" value="Genomic_DNA"/>
</dbReference>
<evidence type="ECO:0000259" key="2">
    <source>
        <dbReference type="Pfam" id="PF13919"/>
    </source>
</evidence>
<sequence>MPPKRSTRQQPSSPGPTPSRPKRKIENPDGATTSTSDEFLKDPKSALTNIDISDLINASTWEVLSVESRERLVKILPATAFVSYVPAYDPHHPSQSTSNDAMDVDSIEPSLETFDSSVFTDSHFLAAARTFQDHIYSGWLTDSHKEKVRKYEAGIRDGSLAAPWKDEEWERDNAEDNDSAPAASSSVPRKDPLEVRLHELAKKAVIRVGDIIAYKRVFTAMNLVVEKDVLVYAINSKGTITVLLESGVTQHLPAHLLLPGPAEPDAPTQSMEITTPSMLETGILDLDSRVDRARRPNGNAWKCFTVWRWRGDAPTGFDGNRGGRENHGTLYYLRQSFTSDR</sequence>
<feature type="region of interest" description="Disordered" evidence="1">
    <location>
        <begin position="169"/>
        <end position="189"/>
    </location>
</feature>
<gene>
    <name evidence="4" type="ORF">VKT23_005775</name>
    <name evidence="3" type="ORF">VKT23_007176</name>
</gene>
<dbReference type="Pfam" id="PF13919">
    <property type="entry name" value="ASXH"/>
    <property type="match status" value="1"/>
</dbReference>
<evidence type="ECO:0000313" key="5">
    <source>
        <dbReference type="Proteomes" id="UP001498398"/>
    </source>
</evidence>
<organism evidence="4 5">
    <name type="scientific">Marasmiellus scandens</name>
    <dbReference type="NCBI Taxonomy" id="2682957"/>
    <lineage>
        <taxon>Eukaryota</taxon>
        <taxon>Fungi</taxon>
        <taxon>Dikarya</taxon>
        <taxon>Basidiomycota</taxon>
        <taxon>Agaricomycotina</taxon>
        <taxon>Agaricomycetes</taxon>
        <taxon>Agaricomycetidae</taxon>
        <taxon>Agaricales</taxon>
        <taxon>Marasmiineae</taxon>
        <taxon>Omphalotaceae</taxon>
        <taxon>Marasmiellus</taxon>
    </lineage>
</organism>
<dbReference type="EMBL" id="JBANRG010000006">
    <property type="protein sequence ID" value="KAK7465803.1"/>
    <property type="molecule type" value="Genomic_DNA"/>
</dbReference>
<feature type="domain" description="ASX DEUBAD" evidence="2">
    <location>
        <begin position="32"/>
        <end position="173"/>
    </location>
</feature>
<dbReference type="InterPro" id="IPR028020">
    <property type="entry name" value="ASX_DEUBAD_dom"/>
</dbReference>
<feature type="region of interest" description="Disordered" evidence="1">
    <location>
        <begin position="1"/>
        <end position="43"/>
    </location>
</feature>
<reference evidence="4 5" key="1">
    <citation type="submission" date="2024-01" db="EMBL/GenBank/DDBJ databases">
        <title>A draft genome for the cacao thread blight pathogen Marasmiellus scandens.</title>
        <authorList>
            <person name="Baruah I.K."/>
            <person name="Leung J."/>
            <person name="Bukari Y."/>
            <person name="Amoako-Attah I."/>
            <person name="Meinhardt L.W."/>
            <person name="Bailey B.A."/>
            <person name="Cohen S.P."/>
        </authorList>
    </citation>
    <scope>NUCLEOTIDE SEQUENCE [LARGE SCALE GENOMIC DNA]</scope>
    <source>
        <strain evidence="4 5">GH-19</strain>
    </source>
</reference>
<comment type="caution">
    <text evidence="4">The sequence shown here is derived from an EMBL/GenBank/DDBJ whole genome shotgun (WGS) entry which is preliminary data.</text>
</comment>
<dbReference type="Proteomes" id="UP001498398">
    <property type="component" value="Unassembled WGS sequence"/>
</dbReference>
<protein>
    <recommendedName>
        <fullName evidence="2">ASX DEUBAD domain-containing protein</fullName>
    </recommendedName>
</protein>
<name>A0ABR1JQZ3_9AGAR</name>